<accession>A0A179F5L6</accession>
<gene>
    <name evidence="2" type="ORF">VFPBJ_11555</name>
</gene>
<feature type="region of interest" description="Disordered" evidence="1">
    <location>
        <begin position="90"/>
        <end position="111"/>
    </location>
</feature>
<sequence>MDSNFVEVRTSRGKVFVSRALLPSSAEELERIYPQHSESVPLIRSLQSRSRVATPCTQETADANLSTVYPTQPPVVGAPSWDHTVGDVSAASGPREGDGFVSTTPNRGAVNRSSADESVLLADSFNGQIIICSATGVDDMQAQLLVQRNRAELDHDPCHMPQPQAKTVAAACEIVGKDAVISAIVAVGELGGRAW</sequence>
<evidence type="ECO:0000313" key="3">
    <source>
        <dbReference type="Proteomes" id="UP000078240"/>
    </source>
</evidence>
<dbReference type="Proteomes" id="UP000078240">
    <property type="component" value="Unassembled WGS sequence"/>
</dbReference>
<evidence type="ECO:0000313" key="2">
    <source>
        <dbReference type="EMBL" id="OAQ60409.1"/>
    </source>
</evidence>
<name>A0A179F5L6_PURLI</name>
<dbReference type="EMBL" id="LSBH01000032">
    <property type="protein sequence ID" value="OAQ60409.1"/>
    <property type="molecule type" value="Genomic_DNA"/>
</dbReference>
<protein>
    <submittedName>
        <fullName evidence="2">Uncharacterized protein</fullName>
    </submittedName>
</protein>
<organism evidence="2 3">
    <name type="scientific">Purpureocillium lilacinum</name>
    <name type="common">Paecilomyces lilacinus</name>
    <dbReference type="NCBI Taxonomy" id="33203"/>
    <lineage>
        <taxon>Eukaryota</taxon>
        <taxon>Fungi</taxon>
        <taxon>Dikarya</taxon>
        <taxon>Ascomycota</taxon>
        <taxon>Pezizomycotina</taxon>
        <taxon>Sordariomycetes</taxon>
        <taxon>Hypocreomycetidae</taxon>
        <taxon>Hypocreales</taxon>
        <taxon>Ophiocordycipitaceae</taxon>
        <taxon>Purpureocillium</taxon>
    </lineage>
</organism>
<dbReference type="AlphaFoldDB" id="A0A179F5L6"/>
<reference evidence="2 3" key="1">
    <citation type="submission" date="2016-01" db="EMBL/GenBank/DDBJ databases">
        <title>Biosynthesis of antibiotic leucinostatins and their inhibition on Phytophthora in bio-control Purpureocillium lilacinum.</title>
        <authorList>
            <person name="Wang G."/>
            <person name="Liu Z."/>
            <person name="Lin R."/>
            <person name="Li E."/>
            <person name="Mao Z."/>
            <person name="Ling J."/>
            <person name="Yin W."/>
            <person name="Xie B."/>
        </authorList>
    </citation>
    <scope>NUCLEOTIDE SEQUENCE [LARGE SCALE GENOMIC DNA]</scope>
    <source>
        <strain evidence="2">PLBJ-1</strain>
    </source>
</reference>
<evidence type="ECO:0000256" key="1">
    <source>
        <dbReference type="SAM" id="MobiDB-lite"/>
    </source>
</evidence>
<comment type="caution">
    <text evidence="2">The sequence shown here is derived from an EMBL/GenBank/DDBJ whole genome shotgun (WGS) entry which is preliminary data.</text>
</comment>
<proteinExistence type="predicted"/>